<evidence type="ECO:0000313" key="7">
    <source>
        <dbReference type="EMBL" id="MBJ7538203.1"/>
    </source>
</evidence>
<evidence type="ECO:0000256" key="2">
    <source>
        <dbReference type="ARBA" id="ARBA00023002"/>
    </source>
</evidence>
<evidence type="ECO:0000256" key="1">
    <source>
        <dbReference type="ARBA" id="ARBA00005854"/>
    </source>
</evidence>
<dbReference type="SUPFAM" id="SSF51735">
    <property type="entry name" value="NAD(P)-binding Rossmann-fold domains"/>
    <property type="match status" value="1"/>
</dbReference>
<comment type="caution">
    <text evidence="7">The sequence shown here is derived from an EMBL/GenBank/DDBJ whole genome shotgun (WGS) entry which is preliminary data.</text>
</comment>
<keyword evidence="3" id="KW-0520">NAD</keyword>
<dbReference type="GO" id="GO:0016616">
    <property type="term" value="F:oxidoreductase activity, acting on the CH-OH group of donors, NAD or NADP as acceptor"/>
    <property type="evidence" value="ECO:0007669"/>
    <property type="project" value="InterPro"/>
</dbReference>
<dbReference type="GO" id="GO:0051287">
    <property type="term" value="F:NAD binding"/>
    <property type="evidence" value="ECO:0007669"/>
    <property type="project" value="InterPro"/>
</dbReference>
<evidence type="ECO:0000259" key="5">
    <source>
        <dbReference type="Pfam" id="PF00389"/>
    </source>
</evidence>
<keyword evidence="2 4" id="KW-0560">Oxidoreductase</keyword>
<feature type="domain" description="D-isomer specific 2-hydroxyacid dehydrogenase NAD-binding" evidence="6">
    <location>
        <begin position="106"/>
        <end position="286"/>
    </location>
</feature>
<dbReference type="PROSITE" id="PS00670">
    <property type="entry name" value="D_2_HYDROXYACID_DH_2"/>
    <property type="match status" value="1"/>
</dbReference>
<dbReference type="Proteomes" id="UP000628710">
    <property type="component" value="Unassembled WGS sequence"/>
</dbReference>
<dbReference type="RefSeq" id="WP_199468609.1">
    <property type="nucleotide sequence ID" value="NZ_JAEMNX010000011.1"/>
</dbReference>
<dbReference type="Pfam" id="PF00389">
    <property type="entry name" value="2-Hacid_dh"/>
    <property type="match status" value="1"/>
</dbReference>
<gene>
    <name evidence="7" type="ORF">I8J31_11005</name>
</gene>
<dbReference type="PANTHER" id="PTHR43761">
    <property type="entry name" value="D-ISOMER SPECIFIC 2-HYDROXYACID DEHYDROGENASE FAMILY PROTEIN (AFU_ORTHOLOGUE AFUA_1G13630)"/>
    <property type="match status" value="1"/>
</dbReference>
<reference evidence="7" key="1">
    <citation type="submission" date="2020-12" db="EMBL/GenBank/DDBJ databases">
        <title>Marinomonas arctica sp. nov., a psychrotolerant bacterium isolated from the Arctic.</title>
        <authorList>
            <person name="Zhang Y."/>
        </authorList>
    </citation>
    <scope>NUCLEOTIDE SEQUENCE</scope>
    <source>
        <strain evidence="7">C1424</strain>
    </source>
</reference>
<evidence type="ECO:0000259" key="6">
    <source>
        <dbReference type="Pfam" id="PF02826"/>
    </source>
</evidence>
<evidence type="ECO:0000313" key="8">
    <source>
        <dbReference type="Proteomes" id="UP000628710"/>
    </source>
</evidence>
<organism evidence="7 8">
    <name type="scientific">Marinomonas transparens</name>
    <dbReference type="NCBI Taxonomy" id="2795388"/>
    <lineage>
        <taxon>Bacteria</taxon>
        <taxon>Pseudomonadati</taxon>
        <taxon>Pseudomonadota</taxon>
        <taxon>Gammaproteobacteria</taxon>
        <taxon>Oceanospirillales</taxon>
        <taxon>Oceanospirillaceae</taxon>
        <taxon>Marinomonas</taxon>
    </lineage>
</organism>
<dbReference type="InterPro" id="IPR036291">
    <property type="entry name" value="NAD(P)-bd_dom_sf"/>
</dbReference>
<feature type="domain" description="D-isomer specific 2-hydroxyacid dehydrogenase catalytic" evidence="5">
    <location>
        <begin position="23"/>
        <end position="309"/>
    </location>
</feature>
<dbReference type="Gene3D" id="3.40.50.720">
    <property type="entry name" value="NAD(P)-binding Rossmann-like Domain"/>
    <property type="match status" value="2"/>
</dbReference>
<dbReference type="InterPro" id="IPR006140">
    <property type="entry name" value="D-isomer_DH_NAD-bd"/>
</dbReference>
<name>A0A934JR00_9GAMM</name>
<dbReference type="InterPro" id="IPR006139">
    <property type="entry name" value="D-isomer_2_OHA_DH_cat_dom"/>
</dbReference>
<dbReference type="Pfam" id="PF02826">
    <property type="entry name" value="2-Hacid_dh_C"/>
    <property type="match status" value="1"/>
</dbReference>
<comment type="similarity">
    <text evidence="1 4">Belongs to the D-isomer specific 2-hydroxyacid dehydrogenase family.</text>
</comment>
<sequence length="317" mass="34919">MKAVFLDRNSFPNHIQVHYPEQITEVVEYESTHIDQVNERIKDADIILSNKAVLNADSINAAQQLKLVQVMATGINNVDLEACLKRQIAVQNVAGYSNISVPEHTFSLLLALRRNLVSYLEDVRSGKWADSKHFCFLDYPIKDLAGSTMTIIGGGMLGQGVSNIALAFGMKVVLAERKGAQTIREGYLSFEEALKTADVVSLHCPLTDDTRDLISYDEFALMKPSSLLLNISRGGLVNEEALKNALENQSIAGAAFDVATQEPMPLDHPFQALTKRPNFLLTPHIAWASDEAMQKLVDIAMQKISTYIVSLGAEKTS</sequence>
<protein>
    <submittedName>
        <fullName evidence="7">D-2-hydroxyacid dehydrogenase</fullName>
    </submittedName>
</protein>
<accession>A0A934JR00</accession>
<dbReference type="PANTHER" id="PTHR43761:SF1">
    <property type="entry name" value="D-ISOMER SPECIFIC 2-HYDROXYACID DEHYDROGENASE CATALYTIC DOMAIN-CONTAINING PROTEIN-RELATED"/>
    <property type="match status" value="1"/>
</dbReference>
<dbReference type="EMBL" id="JAEMNX010000011">
    <property type="protein sequence ID" value="MBJ7538203.1"/>
    <property type="molecule type" value="Genomic_DNA"/>
</dbReference>
<dbReference type="PROSITE" id="PS00671">
    <property type="entry name" value="D_2_HYDROXYACID_DH_3"/>
    <property type="match status" value="1"/>
</dbReference>
<keyword evidence="8" id="KW-1185">Reference proteome</keyword>
<evidence type="ECO:0000256" key="3">
    <source>
        <dbReference type="ARBA" id="ARBA00023027"/>
    </source>
</evidence>
<proteinExistence type="inferred from homology"/>
<evidence type="ECO:0000256" key="4">
    <source>
        <dbReference type="RuleBase" id="RU003719"/>
    </source>
</evidence>
<dbReference type="SUPFAM" id="SSF52283">
    <property type="entry name" value="Formate/glycerate dehydrogenase catalytic domain-like"/>
    <property type="match status" value="1"/>
</dbReference>
<dbReference type="CDD" id="cd12162">
    <property type="entry name" value="2-Hacid_dh_4"/>
    <property type="match status" value="1"/>
</dbReference>
<dbReference type="AlphaFoldDB" id="A0A934JR00"/>
<dbReference type="InterPro" id="IPR029753">
    <property type="entry name" value="D-isomer_DH_CS"/>
</dbReference>
<dbReference type="InterPro" id="IPR050418">
    <property type="entry name" value="D-iso_2-hydroxyacid_DH_PdxB"/>
</dbReference>